<keyword evidence="1" id="KW-0472">Membrane</keyword>
<accession>A0A9D0ZPH5</accession>
<protein>
    <submittedName>
        <fullName evidence="3">Uncharacterized protein</fullName>
    </submittedName>
</protein>
<dbReference type="Proteomes" id="UP000886786">
    <property type="component" value="Unassembled WGS sequence"/>
</dbReference>
<keyword evidence="1" id="KW-0812">Transmembrane</keyword>
<reference evidence="3" key="1">
    <citation type="submission" date="2020-10" db="EMBL/GenBank/DDBJ databases">
        <authorList>
            <person name="Gilroy R."/>
        </authorList>
    </citation>
    <scope>NUCLEOTIDE SEQUENCE</scope>
    <source>
        <strain evidence="3">CHK147-3167</strain>
    </source>
</reference>
<comment type="caution">
    <text evidence="3">The sequence shown here is derived from an EMBL/GenBank/DDBJ whole genome shotgun (WGS) entry which is preliminary data.</text>
</comment>
<keyword evidence="1" id="KW-1133">Transmembrane helix</keyword>
<evidence type="ECO:0000256" key="1">
    <source>
        <dbReference type="SAM" id="Phobius"/>
    </source>
</evidence>
<dbReference type="AlphaFoldDB" id="A0A9D0ZPH5"/>
<gene>
    <name evidence="3" type="ORF">IAB27_01230</name>
</gene>
<evidence type="ECO:0000313" key="3">
    <source>
        <dbReference type="EMBL" id="HIQ90239.1"/>
    </source>
</evidence>
<feature type="transmembrane region" description="Helical" evidence="1">
    <location>
        <begin position="106"/>
        <end position="124"/>
    </location>
</feature>
<organism evidence="3 4">
    <name type="scientific">Candidatus Coprosoma intestinipullorum</name>
    <dbReference type="NCBI Taxonomy" id="2840752"/>
    <lineage>
        <taxon>Bacteria</taxon>
        <taxon>Bacillati</taxon>
        <taxon>Bacillota</taxon>
        <taxon>Bacillota incertae sedis</taxon>
        <taxon>Candidatus Coprosoma</taxon>
    </lineage>
</organism>
<dbReference type="EMBL" id="DVFV01000027">
    <property type="protein sequence ID" value="HIQ90239.1"/>
    <property type="molecule type" value="Genomic_DNA"/>
</dbReference>
<proteinExistence type="predicted"/>
<keyword evidence="2" id="KW-0732">Signal</keyword>
<name>A0A9D0ZPH5_9FIRM</name>
<sequence>MSKKMKLQKNKYKLGIITSSLAFALTTSLAIGLPDPDNYYFEGSEVENVQIDDDMYKVTFSNGDTGIISRGSLDNNKNIAYTGWTNVTLSNGRETPISARPNIPNLTIKMFSSIAAIISVWGIYKNSQKYVESKRKIKQ</sequence>
<evidence type="ECO:0000256" key="2">
    <source>
        <dbReference type="SAM" id="SignalP"/>
    </source>
</evidence>
<feature type="chain" id="PRO_5038447898" evidence="2">
    <location>
        <begin position="25"/>
        <end position="139"/>
    </location>
</feature>
<feature type="signal peptide" evidence="2">
    <location>
        <begin position="1"/>
        <end position="24"/>
    </location>
</feature>
<reference evidence="3" key="2">
    <citation type="journal article" date="2021" name="PeerJ">
        <title>Extensive microbial diversity within the chicken gut microbiome revealed by metagenomics and culture.</title>
        <authorList>
            <person name="Gilroy R."/>
            <person name="Ravi A."/>
            <person name="Getino M."/>
            <person name="Pursley I."/>
            <person name="Horton D.L."/>
            <person name="Alikhan N.F."/>
            <person name="Baker D."/>
            <person name="Gharbi K."/>
            <person name="Hall N."/>
            <person name="Watson M."/>
            <person name="Adriaenssens E.M."/>
            <person name="Foster-Nyarko E."/>
            <person name="Jarju S."/>
            <person name="Secka A."/>
            <person name="Antonio M."/>
            <person name="Oren A."/>
            <person name="Chaudhuri R.R."/>
            <person name="La Ragione R."/>
            <person name="Hildebrand F."/>
            <person name="Pallen M.J."/>
        </authorList>
    </citation>
    <scope>NUCLEOTIDE SEQUENCE</scope>
    <source>
        <strain evidence="3">CHK147-3167</strain>
    </source>
</reference>
<evidence type="ECO:0000313" key="4">
    <source>
        <dbReference type="Proteomes" id="UP000886786"/>
    </source>
</evidence>